<evidence type="ECO:0000256" key="1">
    <source>
        <dbReference type="SAM" id="MobiDB-lite"/>
    </source>
</evidence>
<proteinExistence type="predicted"/>
<organism evidence="2 3">
    <name type="scientific">Diaporthe helianthi</name>
    <dbReference type="NCBI Taxonomy" id="158607"/>
    <lineage>
        <taxon>Eukaryota</taxon>
        <taxon>Fungi</taxon>
        <taxon>Dikarya</taxon>
        <taxon>Ascomycota</taxon>
        <taxon>Pezizomycotina</taxon>
        <taxon>Sordariomycetes</taxon>
        <taxon>Sordariomycetidae</taxon>
        <taxon>Diaporthales</taxon>
        <taxon>Diaporthaceae</taxon>
        <taxon>Diaporthe</taxon>
    </lineage>
</organism>
<dbReference type="EMBL" id="MAVT02004636">
    <property type="protein sequence ID" value="POS68519.1"/>
    <property type="molecule type" value="Genomic_DNA"/>
</dbReference>
<evidence type="ECO:0000313" key="2">
    <source>
        <dbReference type="EMBL" id="POS68519.1"/>
    </source>
</evidence>
<name>A0A2P5HE61_DIAHE</name>
<reference evidence="2" key="1">
    <citation type="submission" date="2017-09" db="EMBL/GenBank/DDBJ databases">
        <title>Polyketide synthases of a Diaporthe helianthi virulent isolate.</title>
        <authorList>
            <person name="Baroncelli R."/>
        </authorList>
    </citation>
    <scope>NUCLEOTIDE SEQUENCE [LARGE SCALE GENOMIC DNA]</scope>
    <source>
        <strain evidence="2">7/96</strain>
    </source>
</reference>
<dbReference type="InParanoid" id="A0A2P5HE61"/>
<feature type="compositionally biased region" description="Polar residues" evidence="1">
    <location>
        <begin position="1"/>
        <end position="13"/>
    </location>
</feature>
<dbReference type="AlphaFoldDB" id="A0A2P5HE61"/>
<evidence type="ECO:0000313" key="3">
    <source>
        <dbReference type="Proteomes" id="UP000094444"/>
    </source>
</evidence>
<sequence length="139" mass="15267">MSSFQGQSTSNNHTKQDPWNPKNLVNSRWAPGRLEDRIASTDGSAFGAQAFMAASRQACRDPAEIIQAGVGEANKHSIEANAKANNLSKNNPSSMELTQHSHQTAIKHENNLPPKITTTNKDKVKVETRFFKGPNLEAR</sequence>
<dbReference type="OrthoDB" id="10479493at2759"/>
<protein>
    <submittedName>
        <fullName evidence="2">Uncharacterized protein</fullName>
    </submittedName>
</protein>
<gene>
    <name evidence="2" type="ORF">DHEL01_v213087</name>
</gene>
<feature type="region of interest" description="Disordered" evidence="1">
    <location>
        <begin position="1"/>
        <end position="28"/>
    </location>
</feature>
<keyword evidence="3" id="KW-1185">Reference proteome</keyword>
<dbReference type="Proteomes" id="UP000094444">
    <property type="component" value="Unassembled WGS sequence"/>
</dbReference>
<accession>A0A2P5HE61</accession>
<comment type="caution">
    <text evidence="2">The sequence shown here is derived from an EMBL/GenBank/DDBJ whole genome shotgun (WGS) entry which is preliminary data.</text>
</comment>